<evidence type="ECO:0000256" key="1">
    <source>
        <dbReference type="SAM" id="SignalP"/>
    </source>
</evidence>
<sequence>MRISSTLACALYGFLACASFSAQAVSCMVLGESQARVQALEGEKSPVFLTASCESLRLISGKAMVSWVSRDGKPHFAAIGKDGAATLPTAGAEERASNVVWAELSSKREADRPAFMRALNESRPARVYIPPEGLALAARADANFRILALQGDTETLVFEKTAAESKPILLTRERILPGTSYLIEWHHPDSVEKIKWQTVGAEDTARIDEEYRRIDANIEDLQQRRIMKDILFEQLRLRVNMSSVLARS</sequence>
<name>A0A934SPV1_9BURK</name>
<accession>A0A934SPV1</accession>
<dbReference type="AlphaFoldDB" id="A0A934SPV1"/>
<comment type="caution">
    <text evidence="2">The sequence shown here is derived from an EMBL/GenBank/DDBJ whole genome shotgun (WGS) entry which is preliminary data.</text>
</comment>
<dbReference type="Proteomes" id="UP000622890">
    <property type="component" value="Unassembled WGS sequence"/>
</dbReference>
<dbReference type="EMBL" id="JAEPBG010000001">
    <property type="protein sequence ID" value="MBK4733113.1"/>
    <property type="molecule type" value="Genomic_DNA"/>
</dbReference>
<gene>
    <name evidence="2" type="ORF">JJB74_00590</name>
</gene>
<feature type="chain" id="PRO_5037734902" evidence="1">
    <location>
        <begin position="25"/>
        <end position="248"/>
    </location>
</feature>
<reference evidence="2" key="1">
    <citation type="submission" date="2021-01" db="EMBL/GenBank/DDBJ databases">
        <title>Genome sequence of strain Noviherbaspirillum sp. DKR-6.</title>
        <authorList>
            <person name="Chaudhary D.K."/>
        </authorList>
    </citation>
    <scope>NUCLEOTIDE SEQUENCE</scope>
    <source>
        <strain evidence="2">DKR-6</strain>
    </source>
</reference>
<keyword evidence="1" id="KW-0732">Signal</keyword>
<protein>
    <submittedName>
        <fullName evidence="2">Uncharacterized protein</fullName>
    </submittedName>
</protein>
<feature type="signal peptide" evidence="1">
    <location>
        <begin position="1"/>
        <end position="24"/>
    </location>
</feature>
<organism evidence="2 3">
    <name type="scientific">Noviherbaspirillum pedocola</name>
    <dbReference type="NCBI Taxonomy" id="2801341"/>
    <lineage>
        <taxon>Bacteria</taxon>
        <taxon>Pseudomonadati</taxon>
        <taxon>Pseudomonadota</taxon>
        <taxon>Betaproteobacteria</taxon>
        <taxon>Burkholderiales</taxon>
        <taxon>Oxalobacteraceae</taxon>
        <taxon>Noviherbaspirillum</taxon>
    </lineage>
</organism>
<evidence type="ECO:0000313" key="3">
    <source>
        <dbReference type="Proteomes" id="UP000622890"/>
    </source>
</evidence>
<dbReference type="PROSITE" id="PS51257">
    <property type="entry name" value="PROKAR_LIPOPROTEIN"/>
    <property type="match status" value="1"/>
</dbReference>
<keyword evidence="3" id="KW-1185">Reference proteome</keyword>
<proteinExistence type="predicted"/>
<dbReference type="RefSeq" id="WP_200589598.1">
    <property type="nucleotide sequence ID" value="NZ_JAEPBG010000001.1"/>
</dbReference>
<evidence type="ECO:0000313" key="2">
    <source>
        <dbReference type="EMBL" id="MBK4733113.1"/>
    </source>
</evidence>